<dbReference type="SUPFAM" id="SSF56112">
    <property type="entry name" value="Protein kinase-like (PK-like)"/>
    <property type="match status" value="1"/>
</dbReference>
<organism evidence="2 3">
    <name type="scientific">Legionella bozemanae</name>
    <name type="common">Fluoribacter bozemanae</name>
    <dbReference type="NCBI Taxonomy" id="447"/>
    <lineage>
        <taxon>Bacteria</taxon>
        <taxon>Pseudomonadati</taxon>
        <taxon>Pseudomonadota</taxon>
        <taxon>Gammaproteobacteria</taxon>
        <taxon>Legionellales</taxon>
        <taxon>Legionellaceae</taxon>
        <taxon>Legionella</taxon>
    </lineage>
</organism>
<dbReference type="EMBL" id="LNXU01000049">
    <property type="protein sequence ID" value="KTC69129.1"/>
    <property type="molecule type" value="Genomic_DNA"/>
</dbReference>
<name>A0A0W0RDJ4_LEGBO</name>
<dbReference type="PATRIC" id="fig|447.4.peg.3493"/>
<reference evidence="2 3" key="1">
    <citation type="submission" date="2015-11" db="EMBL/GenBank/DDBJ databases">
        <title>Genomic analysis of 38 Legionella species identifies large and diverse effector repertoires.</title>
        <authorList>
            <person name="Burstein D."/>
            <person name="Amaro F."/>
            <person name="Zusman T."/>
            <person name="Lifshitz Z."/>
            <person name="Cohen O."/>
            <person name="Gilbert J.A."/>
            <person name="Pupko T."/>
            <person name="Shuman H.A."/>
            <person name="Segal G."/>
        </authorList>
    </citation>
    <scope>NUCLEOTIDE SEQUENCE [LARGE SCALE GENOMIC DNA]</scope>
    <source>
        <strain evidence="2 3">WIGA</strain>
    </source>
</reference>
<proteinExistence type="predicted"/>
<feature type="domain" description="Aminoglycoside phosphotransferase" evidence="1">
    <location>
        <begin position="30"/>
        <end position="257"/>
    </location>
</feature>
<gene>
    <name evidence="2" type="ORF">Lboz_3271</name>
</gene>
<dbReference type="InterPro" id="IPR051678">
    <property type="entry name" value="AGP_Transferase"/>
</dbReference>
<dbReference type="CDD" id="cd05155">
    <property type="entry name" value="APH_ChoK_like_1"/>
    <property type="match status" value="1"/>
</dbReference>
<dbReference type="RefSeq" id="WP_058460813.1">
    <property type="nucleotide sequence ID" value="NZ_CAAAIY010000014.1"/>
</dbReference>
<dbReference type="PANTHER" id="PTHR21310:SF42">
    <property type="entry name" value="BIFUNCTIONAL AAC_APH"/>
    <property type="match status" value="1"/>
</dbReference>
<evidence type="ECO:0000313" key="2">
    <source>
        <dbReference type="EMBL" id="KTC69129.1"/>
    </source>
</evidence>
<dbReference type="AlphaFoldDB" id="A0A0W0RDJ4"/>
<evidence type="ECO:0000313" key="3">
    <source>
        <dbReference type="Proteomes" id="UP000054695"/>
    </source>
</evidence>
<evidence type="ECO:0000259" key="1">
    <source>
        <dbReference type="Pfam" id="PF01636"/>
    </source>
</evidence>
<sequence>MTVPIDVSLVRRLIDAQFPQWSDLPIKPVAFSGWDNRTFHLGTEMTVRLPSASFYALQVEKEQLWLPYLAPHLSLPIPTPLAKGEPVADYPWPWSIYRWIEGQTASIERIKDMELFAADLAQFLLELQKIDAEGGPVAGEHSFYRGGALSTYDAEVQEAIKILDRHTDTEIFSSIWSEALSESWQGKPVWIHGDIAVGNLLVKEGCLCAVIDFGQLAIGDPACDLVIAWTFFKEESRNTFRKVLQLDTATWARARGWALWKALIVCAKLPGTNPLDVEKSWNVIKEIITDYNITNK</sequence>
<dbReference type="STRING" id="447.Lboz_3271"/>
<dbReference type="Proteomes" id="UP000054695">
    <property type="component" value="Unassembled WGS sequence"/>
</dbReference>
<dbReference type="Pfam" id="PF01636">
    <property type="entry name" value="APH"/>
    <property type="match status" value="1"/>
</dbReference>
<dbReference type="InterPro" id="IPR002575">
    <property type="entry name" value="Aminoglycoside_PTrfase"/>
</dbReference>
<dbReference type="OrthoDB" id="3806873at2"/>
<keyword evidence="3" id="KW-1185">Reference proteome</keyword>
<comment type="caution">
    <text evidence="2">The sequence shown here is derived from an EMBL/GenBank/DDBJ whole genome shotgun (WGS) entry which is preliminary data.</text>
</comment>
<dbReference type="GO" id="GO:0016740">
    <property type="term" value="F:transferase activity"/>
    <property type="evidence" value="ECO:0007669"/>
    <property type="project" value="UniProtKB-KW"/>
</dbReference>
<protein>
    <submittedName>
        <fullName evidence="2">Aminoglycoside phosphotransferase</fullName>
    </submittedName>
</protein>
<accession>A0A0W0RDJ4</accession>
<dbReference type="Gene3D" id="3.90.1200.10">
    <property type="match status" value="1"/>
</dbReference>
<dbReference type="InterPro" id="IPR011009">
    <property type="entry name" value="Kinase-like_dom_sf"/>
</dbReference>
<keyword evidence="2" id="KW-0808">Transferase</keyword>
<dbReference type="PANTHER" id="PTHR21310">
    <property type="entry name" value="AMINOGLYCOSIDE PHOSPHOTRANSFERASE-RELATED-RELATED"/>
    <property type="match status" value="1"/>
</dbReference>
<dbReference type="Gene3D" id="3.30.200.20">
    <property type="entry name" value="Phosphorylase Kinase, domain 1"/>
    <property type="match status" value="1"/>
</dbReference>